<dbReference type="GO" id="GO:0016810">
    <property type="term" value="F:hydrolase activity, acting on carbon-nitrogen (but not peptide) bonds"/>
    <property type="evidence" value="ECO:0007669"/>
    <property type="project" value="InterPro"/>
</dbReference>
<keyword evidence="5" id="KW-1185">Reference proteome</keyword>
<gene>
    <name evidence="4" type="ORF">BJY28_000211</name>
</gene>
<dbReference type="InterPro" id="IPR011330">
    <property type="entry name" value="Glyco_hydro/deAcase_b/a-brl"/>
</dbReference>
<accession>A0A852WXJ8</accession>
<reference evidence="4 5" key="1">
    <citation type="submission" date="2020-07" db="EMBL/GenBank/DDBJ databases">
        <title>Sequencing the genomes of 1000 actinobacteria strains.</title>
        <authorList>
            <person name="Klenk H.-P."/>
        </authorList>
    </citation>
    <scope>NUCLEOTIDE SEQUENCE [LARGE SCALE GENOMIC DNA]</scope>
    <source>
        <strain evidence="4 5">DSM 24723</strain>
    </source>
</reference>
<dbReference type="AlphaFoldDB" id="A0A852WXJ8"/>
<sequence length="495" mass="52203">MSTRGTARRAPRGWRLLVTLATTALICGLLGAPATQAAPSTTAAPQARQGTAAAATPSAVSVVEEAAARPVPRPSRRTVVSLSFDDGIADQQVGADILEAAGIAGTFYVTTAWIDKPGFLSRTQLQELSAAGHEIGGHTVTHRDLAQIPRSEVKRQVCNGRKALQDWGFSPTSLAYPFASSTAVAEEVALECGYDTARGLGDLRGPASCIGCPWGETLPPGDAAYLAAPEQVNSSWTLSQLKRQVTQARKTGGGWVILTFHNVCSDPGSAGCPASQSITPQTLTAFATWLRSYTANPTNQTTTAPVGDTYEASVGVRYPGYQDAVAEPAPPPAPVGQNALSNASLEQLEGQVPDCFERAGYGDNTASWSLAPGRTGEVAQQLTVSGYQSGDAKLMPEMDLGTCSPSVVPGRTYDLSTWYTSTGITQYALYYRTTTDEWRYWTSSPWFATATDWTEATWTTPPVPQDATAVSFGLALIADGTLVTDDYGMTDPGGE</sequence>
<keyword evidence="1 2" id="KW-0732">Signal</keyword>
<dbReference type="Gene3D" id="3.20.20.370">
    <property type="entry name" value="Glycoside hydrolase/deacetylase"/>
    <property type="match status" value="1"/>
</dbReference>
<evidence type="ECO:0000256" key="1">
    <source>
        <dbReference type="ARBA" id="ARBA00022729"/>
    </source>
</evidence>
<organism evidence="4 5">
    <name type="scientific">Janibacter alkaliphilus</name>
    <dbReference type="NCBI Taxonomy" id="1069963"/>
    <lineage>
        <taxon>Bacteria</taxon>
        <taxon>Bacillati</taxon>
        <taxon>Actinomycetota</taxon>
        <taxon>Actinomycetes</taxon>
        <taxon>Micrococcales</taxon>
        <taxon>Intrasporangiaceae</taxon>
        <taxon>Janibacter</taxon>
    </lineage>
</organism>
<dbReference type="RefSeq" id="WP_179461365.1">
    <property type="nucleotide sequence ID" value="NZ_JACBZX010000001.1"/>
</dbReference>
<evidence type="ECO:0000256" key="2">
    <source>
        <dbReference type="SAM" id="SignalP"/>
    </source>
</evidence>
<dbReference type="PANTHER" id="PTHR34216">
    <property type="match status" value="1"/>
</dbReference>
<dbReference type="InterPro" id="IPR002509">
    <property type="entry name" value="NODB_dom"/>
</dbReference>
<proteinExistence type="predicted"/>
<name>A0A852WXJ8_9MICO</name>
<comment type="caution">
    <text evidence="4">The sequence shown here is derived from an EMBL/GenBank/DDBJ whole genome shotgun (WGS) entry which is preliminary data.</text>
</comment>
<dbReference type="GO" id="GO:0005975">
    <property type="term" value="P:carbohydrate metabolic process"/>
    <property type="evidence" value="ECO:0007669"/>
    <property type="project" value="InterPro"/>
</dbReference>
<evidence type="ECO:0000313" key="5">
    <source>
        <dbReference type="Proteomes" id="UP000592181"/>
    </source>
</evidence>
<dbReference type="EMBL" id="JACBZX010000001">
    <property type="protein sequence ID" value="NYG35742.1"/>
    <property type="molecule type" value="Genomic_DNA"/>
</dbReference>
<dbReference type="SUPFAM" id="SSF88713">
    <property type="entry name" value="Glycoside hydrolase/deacetylase"/>
    <property type="match status" value="1"/>
</dbReference>
<feature type="domain" description="NodB homology" evidence="3">
    <location>
        <begin position="76"/>
        <end position="196"/>
    </location>
</feature>
<dbReference type="Proteomes" id="UP000592181">
    <property type="component" value="Unassembled WGS sequence"/>
</dbReference>
<evidence type="ECO:0000313" key="4">
    <source>
        <dbReference type="EMBL" id="NYG35742.1"/>
    </source>
</evidence>
<dbReference type="Pfam" id="PF01522">
    <property type="entry name" value="Polysacc_deac_1"/>
    <property type="match status" value="1"/>
</dbReference>
<evidence type="ECO:0000259" key="3">
    <source>
        <dbReference type="Pfam" id="PF01522"/>
    </source>
</evidence>
<dbReference type="CDD" id="cd10967">
    <property type="entry name" value="CE4_GLA_like_6s"/>
    <property type="match status" value="1"/>
</dbReference>
<dbReference type="Gene3D" id="2.60.120.260">
    <property type="entry name" value="Galactose-binding domain-like"/>
    <property type="match status" value="1"/>
</dbReference>
<dbReference type="PANTHER" id="PTHR34216:SF11">
    <property type="entry name" value="CHITOOLIGOSACCHARIDE DEACETYLASE"/>
    <property type="match status" value="1"/>
</dbReference>
<feature type="signal peptide" evidence="2">
    <location>
        <begin position="1"/>
        <end position="37"/>
    </location>
</feature>
<dbReference type="InterPro" id="IPR051398">
    <property type="entry name" value="Polysacch_Deacetylase"/>
</dbReference>
<protein>
    <submittedName>
        <fullName evidence="4">Peptidoglycan/xylan/chitin deacetylase (PgdA/CDA1 family)</fullName>
    </submittedName>
</protein>
<feature type="chain" id="PRO_5032449931" evidence="2">
    <location>
        <begin position="38"/>
        <end position="495"/>
    </location>
</feature>